<comment type="subunit">
    <text evidence="9">Microtubule inner protein component of sperm flagellar doublet microtubules.</text>
</comment>
<comment type="similarity">
    <text evidence="2">Belongs to the RIB43A family.</text>
</comment>
<evidence type="ECO:0000313" key="12">
    <source>
        <dbReference type="EMBL" id="CAE0351473.1"/>
    </source>
</evidence>
<dbReference type="PANTHER" id="PTHR14517">
    <property type="entry name" value="RIB43A-RELATED"/>
    <property type="match status" value="1"/>
</dbReference>
<gene>
    <name evidence="12" type="ORF">EHAR0213_LOCUS10387</name>
</gene>
<keyword evidence="3" id="KW-0963">Cytoplasm</keyword>
<name>A0A7S3JCC1_9SPIT</name>
<evidence type="ECO:0000256" key="6">
    <source>
        <dbReference type="ARBA" id="ARBA00023069"/>
    </source>
</evidence>
<keyword evidence="8" id="KW-0966">Cell projection</keyword>
<keyword evidence="4" id="KW-0282">Flagellum</keyword>
<evidence type="ECO:0000256" key="5">
    <source>
        <dbReference type="ARBA" id="ARBA00023054"/>
    </source>
</evidence>
<keyword evidence="7" id="KW-0206">Cytoskeleton</keyword>
<organism evidence="12">
    <name type="scientific">Euplotes harpa</name>
    <dbReference type="NCBI Taxonomy" id="151035"/>
    <lineage>
        <taxon>Eukaryota</taxon>
        <taxon>Sar</taxon>
        <taxon>Alveolata</taxon>
        <taxon>Ciliophora</taxon>
        <taxon>Intramacronucleata</taxon>
        <taxon>Spirotrichea</taxon>
        <taxon>Hypotrichia</taxon>
        <taxon>Euplotida</taxon>
        <taxon>Euplotidae</taxon>
        <taxon>Euplotes</taxon>
    </lineage>
</organism>
<evidence type="ECO:0000256" key="10">
    <source>
        <dbReference type="SAM" id="Coils"/>
    </source>
</evidence>
<feature type="compositionally biased region" description="Basic and acidic residues" evidence="11">
    <location>
        <begin position="218"/>
        <end position="235"/>
    </location>
</feature>
<reference evidence="12" key="1">
    <citation type="submission" date="2021-01" db="EMBL/GenBank/DDBJ databases">
        <authorList>
            <person name="Corre E."/>
            <person name="Pelletier E."/>
            <person name="Niang G."/>
            <person name="Scheremetjew M."/>
            <person name="Finn R."/>
            <person name="Kale V."/>
            <person name="Holt S."/>
            <person name="Cochrane G."/>
            <person name="Meng A."/>
            <person name="Brown T."/>
            <person name="Cohen L."/>
        </authorList>
    </citation>
    <scope>NUCLEOTIDE SEQUENCE</scope>
    <source>
        <strain evidence="12">FSP1.4</strain>
    </source>
</reference>
<evidence type="ECO:0000256" key="8">
    <source>
        <dbReference type="ARBA" id="ARBA00023273"/>
    </source>
</evidence>
<sequence length="235" mass="28195">MYEEDREGISGLRVMEGEDLRQGNRVRKQQLQQKDWIDQQIQLKAEMDRVAKQNQDMYEAQEAHLHDLLTKAQEEEESKRKTMMKAMMDENLALAKTKKDQEKYLAYRNLQGDKYDLTSADEDPFLNEHFSTTKNSLGDHRYKPYHFKGLKDEHVAKIKREQELQIKEAELKKKQQQEEERLWAIQAEHLRRLQIKQDRLLKKNNRTMQEAALAHQLDQNKENKLRWKDPYGDRS</sequence>
<keyword evidence="5 10" id="KW-0175">Coiled coil</keyword>
<evidence type="ECO:0000256" key="2">
    <source>
        <dbReference type="ARBA" id="ARBA00006875"/>
    </source>
</evidence>
<feature type="coiled-coil region" evidence="10">
    <location>
        <begin position="157"/>
        <end position="210"/>
    </location>
</feature>
<dbReference type="Pfam" id="PF05914">
    <property type="entry name" value="RIB43A"/>
    <property type="match status" value="1"/>
</dbReference>
<evidence type="ECO:0000256" key="1">
    <source>
        <dbReference type="ARBA" id="ARBA00004611"/>
    </source>
</evidence>
<accession>A0A7S3JCC1</accession>
<dbReference type="InterPro" id="IPR008805">
    <property type="entry name" value="RIB43A"/>
</dbReference>
<proteinExistence type="inferred from homology"/>
<evidence type="ECO:0000256" key="3">
    <source>
        <dbReference type="ARBA" id="ARBA00022490"/>
    </source>
</evidence>
<dbReference type="AlphaFoldDB" id="A0A7S3JCC1"/>
<evidence type="ECO:0000256" key="11">
    <source>
        <dbReference type="SAM" id="MobiDB-lite"/>
    </source>
</evidence>
<keyword evidence="6" id="KW-0969">Cilium</keyword>
<protein>
    <submittedName>
        <fullName evidence="12">Uncharacterized protein</fullName>
    </submittedName>
</protein>
<feature type="region of interest" description="Disordered" evidence="11">
    <location>
        <begin position="213"/>
        <end position="235"/>
    </location>
</feature>
<evidence type="ECO:0000256" key="9">
    <source>
        <dbReference type="ARBA" id="ARBA00046435"/>
    </source>
</evidence>
<comment type="subcellular location">
    <subcellularLocation>
        <location evidence="1">Cytoplasm</location>
        <location evidence="1">Cytoskeleton</location>
        <location evidence="1">Flagellum axoneme</location>
    </subcellularLocation>
</comment>
<dbReference type="PANTHER" id="PTHR14517:SF6">
    <property type="entry name" value="RE41410P"/>
    <property type="match status" value="1"/>
</dbReference>
<dbReference type="EMBL" id="HBII01025127">
    <property type="protein sequence ID" value="CAE0351473.1"/>
    <property type="molecule type" value="Transcribed_RNA"/>
</dbReference>
<evidence type="ECO:0000256" key="7">
    <source>
        <dbReference type="ARBA" id="ARBA00023212"/>
    </source>
</evidence>
<evidence type="ECO:0000256" key="4">
    <source>
        <dbReference type="ARBA" id="ARBA00022846"/>
    </source>
</evidence>